<dbReference type="EMBL" id="JAMYJR010000001">
    <property type="protein sequence ID" value="MCO8269169.1"/>
    <property type="molecule type" value="Genomic_DNA"/>
</dbReference>
<name>A0ABT1DED0_9ACTN</name>
<evidence type="ECO:0000313" key="2">
    <source>
        <dbReference type="Proteomes" id="UP001523369"/>
    </source>
</evidence>
<proteinExistence type="predicted"/>
<dbReference type="RefSeq" id="WP_253235310.1">
    <property type="nucleotide sequence ID" value="NZ_JAMYJR010000001.1"/>
</dbReference>
<gene>
    <name evidence="1" type="ORF">M1L60_01035</name>
</gene>
<evidence type="ECO:0000313" key="1">
    <source>
        <dbReference type="EMBL" id="MCO8269169.1"/>
    </source>
</evidence>
<organism evidence="1 2">
    <name type="scientific">Paractinoplanes aksuensis</name>
    <dbReference type="NCBI Taxonomy" id="2939490"/>
    <lineage>
        <taxon>Bacteria</taxon>
        <taxon>Bacillati</taxon>
        <taxon>Actinomycetota</taxon>
        <taxon>Actinomycetes</taxon>
        <taxon>Micromonosporales</taxon>
        <taxon>Micromonosporaceae</taxon>
        <taxon>Paractinoplanes</taxon>
    </lineage>
</organism>
<accession>A0ABT1DED0</accession>
<comment type="caution">
    <text evidence="1">The sequence shown here is derived from an EMBL/GenBank/DDBJ whole genome shotgun (WGS) entry which is preliminary data.</text>
</comment>
<protein>
    <submittedName>
        <fullName evidence="1">Uncharacterized protein</fullName>
    </submittedName>
</protein>
<sequence length="218" mass="23186">MLDTETNTAVRNNADWCSAVLRSHGLGYTFGPRAWRSAGPTPPYYPQAITLRPTATAADVLPAKGVKDSFATLDLAPHGYTELFTAQWIRRAAGPATGDAERVTKPDALAEWQRAWHGRDDEPPDVFRPTLLADPSVSVMAVRDGGRLLGGFALNRTGAVAGVSNLFAADPGDLPRVWAATACGVPLVGYESGGDLDHAMAAGFEPVGPLRVWLHLEA</sequence>
<reference evidence="1 2" key="1">
    <citation type="submission" date="2022-06" db="EMBL/GenBank/DDBJ databases">
        <title>New Species of the Genus Actinoplanes, ActinopZanes ferrugineus.</title>
        <authorList>
            <person name="Ding P."/>
        </authorList>
    </citation>
    <scope>NUCLEOTIDE SEQUENCE [LARGE SCALE GENOMIC DNA]</scope>
    <source>
        <strain evidence="1 2">TRM88003</strain>
    </source>
</reference>
<keyword evidence="2" id="KW-1185">Reference proteome</keyword>
<dbReference type="Proteomes" id="UP001523369">
    <property type="component" value="Unassembled WGS sequence"/>
</dbReference>